<dbReference type="GO" id="GO:0046872">
    <property type="term" value="F:metal ion binding"/>
    <property type="evidence" value="ECO:0007669"/>
    <property type="project" value="UniProtKB-KW"/>
</dbReference>
<dbReference type="Proteomes" id="UP000824118">
    <property type="component" value="Unassembled WGS sequence"/>
</dbReference>
<dbReference type="PANTHER" id="PTHR30471">
    <property type="entry name" value="DNA REPAIR PROTEIN RADC"/>
    <property type="match status" value="1"/>
</dbReference>
<gene>
    <name evidence="8" type="ORF">IAD22_05660</name>
</gene>
<keyword evidence="3" id="KW-0479">Metal-binding</keyword>
<keyword evidence="5" id="KW-0862">Zinc</keyword>
<organism evidence="8 9">
    <name type="scientific">Candidatus Limousia pullorum</name>
    <dbReference type="NCBI Taxonomy" id="2840860"/>
    <lineage>
        <taxon>Bacteria</taxon>
        <taxon>Bacillati</taxon>
        <taxon>Bacillota</taxon>
        <taxon>Clostridia</taxon>
        <taxon>Eubacteriales</taxon>
        <taxon>Oscillospiraceae</taxon>
        <taxon>Oscillospiraceae incertae sedis</taxon>
        <taxon>Candidatus Limousia</taxon>
    </lineage>
</organism>
<dbReference type="InterPro" id="IPR001405">
    <property type="entry name" value="UPF0758"/>
</dbReference>
<keyword evidence="6" id="KW-0482">Metalloprotease</keyword>
<dbReference type="Gene3D" id="3.40.140.10">
    <property type="entry name" value="Cytidine Deaminase, domain 2"/>
    <property type="match status" value="1"/>
</dbReference>
<evidence type="ECO:0000256" key="1">
    <source>
        <dbReference type="ARBA" id="ARBA00010243"/>
    </source>
</evidence>
<keyword evidence="4" id="KW-0378">Hydrolase</keyword>
<reference evidence="8" key="2">
    <citation type="journal article" date="2021" name="PeerJ">
        <title>Extensive microbial diversity within the chicken gut microbiome revealed by metagenomics and culture.</title>
        <authorList>
            <person name="Gilroy R."/>
            <person name="Ravi A."/>
            <person name="Getino M."/>
            <person name="Pursley I."/>
            <person name="Horton D.L."/>
            <person name="Alikhan N.F."/>
            <person name="Baker D."/>
            <person name="Gharbi K."/>
            <person name="Hall N."/>
            <person name="Watson M."/>
            <person name="Adriaenssens E.M."/>
            <person name="Foster-Nyarko E."/>
            <person name="Jarju S."/>
            <person name="Secka A."/>
            <person name="Antonio M."/>
            <person name="Oren A."/>
            <person name="Chaudhuri R.R."/>
            <person name="La Ragione R."/>
            <person name="Hildebrand F."/>
            <person name="Pallen M.J."/>
        </authorList>
    </citation>
    <scope>NUCLEOTIDE SEQUENCE</scope>
    <source>
        <strain evidence="8">ChiGjej1B1-1684</strain>
    </source>
</reference>
<evidence type="ECO:0000256" key="5">
    <source>
        <dbReference type="ARBA" id="ARBA00022833"/>
    </source>
</evidence>
<dbReference type="EMBL" id="DVNG01000085">
    <property type="protein sequence ID" value="HIU50481.1"/>
    <property type="molecule type" value="Genomic_DNA"/>
</dbReference>
<dbReference type="PROSITE" id="PS50249">
    <property type="entry name" value="MPN"/>
    <property type="match status" value="1"/>
</dbReference>
<keyword evidence="2" id="KW-0645">Protease</keyword>
<dbReference type="InterPro" id="IPR020891">
    <property type="entry name" value="UPF0758_CS"/>
</dbReference>
<evidence type="ECO:0000313" key="9">
    <source>
        <dbReference type="Proteomes" id="UP000824118"/>
    </source>
</evidence>
<dbReference type="GO" id="GO:0006508">
    <property type="term" value="P:proteolysis"/>
    <property type="evidence" value="ECO:0007669"/>
    <property type="project" value="UniProtKB-KW"/>
</dbReference>
<name>A0A9D1S851_9FIRM</name>
<evidence type="ECO:0000256" key="6">
    <source>
        <dbReference type="ARBA" id="ARBA00023049"/>
    </source>
</evidence>
<dbReference type="GO" id="GO:0008237">
    <property type="term" value="F:metallopeptidase activity"/>
    <property type="evidence" value="ECO:0007669"/>
    <property type="project" value="UniProtKB-KW"/>
</dbReference>
<comment type="similarity">
    <text evidence="1">Belongs to the UPF0758 family.</text>
</comment>
<comment type="caution">
    <text evidence="8">The sequence shown here is derived from an EMBL/GenBank/DDBJ whole genome shotgun (WGS) entry which is preliminary data.</text>
</comment>
<evidence type="ECO:0000313" key="8">
    <source>
        <dbReference type="EMBL" id="HIU50481.1"/>
    </source>
</evidence>
<dbReference type="Pfam" id="PF04002">
    <property type="entry name" value="RadC"/>
    <property type="match status" value="1"/>
</dbReference>
<evidence type="ECO:0000256" key="2">
    <source>
        <dbReference type="ARBA" id="ARBA00022670"/>
    </source>
</evidence>
<evidence type="ECO:0000256" key="4">
    <source>
        <dbReference type="ARBA" id="ARBA00022801"/>
    </source>
</evidence>
<dbReference type="PROSITE" id="PS01302">
    <property type="entry name" value="UPF0758"/>
    <property type="match status" value="1"/>
</dbReference>
<protein>
    <recommendedName>
        <fullName evidence="7">MPN domain-containing protein</fullName>
    </recommendedName>
</protein>
<dbReference type="InterPro" id="IPR037518">
    <property type="entry name" value="MPN"/>
</dbReference>
<evidence type="ECO:0000256" key="3">
    <source>
        <dbReference type="ARBA" id="ARBA00022723"/>
    </source>
</evidence>
<proteinExistence type="inferred from homology"/>
<accession>A0A9D1S851</accession>
<dbReference type="InterPro" id="IPR025657">
    <property type="entry name" value="RadC_JAB"/>
</dbReference>
<sequence>MAYKHEHGGHRERMKDKYIKFGLEIFEPHEVLEMILFYAVPRVDTNPLAHRLIDHFGSLAGVFDASISQLMDFGLSKNAAVFISMIPKISRIYIDDKRQKRQVITRDMLGEYFQDKFIGRTEEYIVALFLDAKGRELSCVPISSGNFSAATVPYEKIINLAILSRAKSVALAHNHPSGSVLPSEKDIDVTYTLSEKLETMSLSLLDHIIIAGDEYLSICDCMARMGDFSFAD</sequence>
<feature type="domain" description="MPN" evidence="7">
    <location>
        <begin position="102"/>
        <end position="224"/>
    </location>
</feature>
<dbReference type="PANTHER" id="PTHR30471:SF3">
    <property type="entry name" value="UPF0758 PROTEIN YEES-RELATED"/>
    <property type="match status" value="1"/>
</dbReference>
<evidence type="ECO:0000259" key="7">
    <source>
        <dbReference type="PROSITE" id="PS50249"/>
    </source>
</evidence>
<reference evidence="8" key="1">
    <citation type="submission" date="2020-10" db="EMBL/GenBank/DDBJ databases">
        <authorList>
            <person name="Gilroy R."/>
        </authorList>
    </citation>
    <scope>NUCLEOTIDE SEQUENCE</scope>
    <source>
        <strain evidence="8">ChiGjej1B1-1684</strain>
    </source>
</reference>
<dbReference type="AlphaFoldDB" id="A0A9D1S851"/>